<sequence>MKLSKLNSFIMQLGIELHLGENFMEGYTIVKNMPFIELKKLVENKE</sequence>
<protein>
    <submittedName>
        <fullName evidence="1">Uncharacterized protein</fullName>
    </submittedName>
</protein>
<accession>A0A9E2KZK9</accession>
<dbReference type="AlphaFoldDB" id="A0A9E2KZK9"/>
<name>A0A9E2KZK9_9FUSO</name>
<reference evidence="1" key="2">
    <citation type="submission" date="2021-04" db="EMBL/GenBank/DDBJ databases">
        <authorList>
            <person name="Gilroy R."/>
        </authorList>
    </citation>
    <scope>NUCLEOTIDE SEQUENCE</scope>
    <source>
        <strain evidence="1">A6-441</strain>
    </source>
</reference>
<evidence type="ECO:0000313" key="1">
    <source>
        <dbReference type="EMBL" id="MBU3842932.1"/>
    </source>
</evidence>
<gene>
    <name evidence="1" type="ORF">IAA47_08155</name>
</gene>
<comment type="caution">
    <text evidence="1">The sequence shown here is derived from an EMBL/GenBank/DDBJ whole genome shotgun (WGS) entry which is preliminary data.</text>
</comment>
<dbReference type="Proteomes" id="UP000724657">
    <property type="component" value="Unassembled WGS sequence"/>
</dbReference>
<proteinExistence type="predicted"/>
<evidence type="ECO:0000313" key="2">
    <source>
        <dbReference type="Proteomes" id="UP000724657"/>
    </source>
</evidence>
<reference evidence="1" key="1">
    <citation type="journal article" date="2021" name="PeerJ">
        <title>Extensive microbial diversity within the chicken gut microbiome revealed by metagenomics and culture.</title>
        <authorList>
            <person name="Gilroy R."/>
            <person name="Ravi A."/>
            <person name="Getino M."/>
            <person name="Pursley I."/>
            <person name="Horton D.L."/>
            <person name="Alikhan N.F."/>
            <person name="Baker D."/>
            <person name="Gharbi K."/>
            <person name="Hall N."/>
            <person name="Watson M."/>
            <person name="Adriaenssens E.M."/>
            <person name="Foster-Nyarko E."/>
            <person name="Jarju S."/>
            <person name="Secka A."/>
            <person name="Antonio M."/>
            <person name="Oren A."/>
            <person name="Chaudhuri R.R."/>
            <person name="La Ragione R."/>
            <person name="Hildebrand F."/>
            <person name="Pallen M.J."/>
        </authorList>
    </citation>
    <scope>NUCLEOTIDE SEQUENCE</scope>
    <source>
        <strain evidence="1">A6-441</strain>
    </source>
</reference>
<organism evidence="1 2">
    <name type="scientific">Candidatus Fusobacterium pullicola</name>
    <dbReference type="NCBI Taxonomy" id="2838601"/>
    <lineage>
        <taxon>Bacteria</taxon>
        <taxon>Fusobacteriati</taxon>
        <taxon>Fusobacteriota</taxon>
        <taxon>Fusobacteriia</taxon>
        <taxon>Fusobacteriales</taxon>
        <taxon>Fusobacteriaceae</taxon>
        <taxon>Fusobacterium</taxon>
    </lineage>
</organism>
<dbReference type="EMBL" id="JAHLFN010000073">
    <property type="protein sequence ID" value="MBU3842932.1"/>
    <property type="molecule type" value="Genomic_DNA"/>
</dbReference>